<dbReference type="PANTHER" id="PTHR46235">
    <property type="entry name" value="PHD FINGER-CONTAINING PROTEIN DDB_G0268158"/>
    <property type="match status" value="1"/>
</dbReference>
<evidence type="ECO:0000259" key="7">
    <source>
        <dbReference type="SMART" id="SM00249"/>
    </source>
</evidence>
<keyword evidence="5" id="KW-0539">Nucleus</keyword>
<accession>A0A6P6S4Y4</accession>
<dbReference type="InterPro" id="IPR013083">
    <property type="entry name" value="Znf_RING/FYVE/PHD"/>
</dbReference>
<feature type="domain" description="Zinc finger PHD-type" evidence="7">
    <location>
        <begin position="353"/>
        <end position="419"/>
    </location>
</feature>
<dbReference type="InterPro" id="IPR058939">
    <property type="entry name" value="Mtase_EDM2"/>
</dbReference>
<dbReference type="InterPro" id="IPR022702">
    <property type="entry name" value="Cytosine_MeTrfase1_RFD"/>
</dbReference>
<evidence type="ECO:0000256" key="1">
    <source>
        <dbReference type="ARBA" id="ARBA00004123"/>
    </source>
</evidence>
<evidence type="ECO:0000313" key="8">
    <source>
        <dbReference type="Proteomes" id="UP001652660"/>
    </source>
</evidence>
<dbReference type="InterPro" id="IPR055198">
    <property type="entry name" value="NSD_PHD"/>
</dbReference>
<dbReference type="SMART" id="SM00249">
    <property type="entry name" value="PHD"/>
    <property type="match status" value="3"/>
</dbReference>
<evidence type="ECO:0000256" key="4">
    <source>
        <dbReference type="ARBA" id="ARBA00022833"/>
    </source>
</evidence>
<dbReference type="PANTHER" id="PTHR46235:SF13">
    <property type="entry name" value="EDM2-LIKE PROTEIN1"/>
    <property type="match status" value="1"/>
</dbReference>
<proteinExistence type="predicted"/>
<organism evidence="8 9">
    <name type="scientific">Coffea arabica</name>
    <name type="common">Arabian coffee</name>
    <dbReference type="NCBI Taxonomy" id="13443"/>
    <lineage>
        <taxon>Eukaryota</taxon>
        <taxon>Viridiplantae</taxon>
        <taxon>Streptophyta</taxon>
        <taxon>Embryophyta</taxon>
        <taxon>Tracheophyta</taxon>
        <taxon>Spermatophyta</taxon>
        <taxon>Magnoliopsida</taxon>
        <taxon>eudicotyledons</taxon>
        <taxon>Gunneridae</taxon>
        <taxon>Pentapetalae</taxon>
        <taxon>asterids</taxon>
        <taxon>lamiids</taxon>
        <taxon>Gentianales</taxon>
        <taxon>Rubiaceae</taxon>
        <taxon>Ixoroideae</taxon>
        <taxon>Gardenieae complex</taxon>
        <taxon>Bertiereae - Coffeeae clade</taxon>
        <taxon>Coffeeae</taxon>
        <taxon>Coffea</taxon>
    </lineage>
</organism>
<feature type="compositionally biased region" description="Polar residues" evidence="6">
    <location>
        <begin position="550"/>
        <end position="566"/>
    </location>
</feature>
<feature type="domain" description="Zinc finger PHD-type" evidence="7">
    <location>
        <begin position="226"/>
        <end position="281"/>
    </location>
</feature>
<feature type="region of interest" description="Disordered" evidence="6">
    <location>
        <begin position="550"/>
        <end position="573"/>
    </location>
</feature>
<reference evidence="8" key="1">
    <citation type="journal article" date="2025" name="Foods">
        <title>Unveiling the Microbial Signatures of Arabica Coffee Cherries: Insights into Ripeness Specific Diversity, Functional Traits, and Implications for Quality and Safety.</title>
        <authorList>
            <consortium name="RefSeq"/>
            <person name="Tenea G.N."/>
            <person name="Cifuentes V."/>
            <person name="Reyes P."/>
            <person name="Cevallos-Vallejos M."/>
        </authorList>
    </citation>
    <scope>NUCLEOTIDE SEQUENCE [LARGE SCALE GENOMIC DNA]</scope>
</reference>
<dbReference type="Proteomes" id="UP001652660">
    <property type="component" value="Chromosome 5e"/>
</dbReference>
<keyword evidence="4" id="KW-0862">Zinc</keyword>
<keyword evidence="3" id="KW-0863">Zinc-finger</keyword>
<dbReference type="Pfam" id="PF22908">
    <property type="entry name" value="PHD_NSD"/>
    <property type="match status" value="1"/>
</dbReference>
<dbReference type="Pfam" id="PF26055">
    <property type="entry name" value="Mtase_EDM2"/>
    <property type="match status" value="1"/>
</dbReference>
<feature type="domain" description="Zinc finger PHD-type" evidence="7">
    <location>
        <begin position="286"/>
        <end position="352"/>
    </location>
</feature>
<dbReference type="GeneID" id="113687888"/>
<keyword evidence="8" id="KW-1185">Reference proteome</keyword>
<dbReference type="Gene3D" id="3.30.40.10">
    <property type="entry name" value="Zinc/RING finger domain, C3HC4 (zinc finger)"/>
    <property type="match status" value="2"/>
</dbReference>
<evidence type="ECO:0000256" key="5">
    <source>
        <dbReference type="ARBA" id="ARBA00023242"/>
    </source>
</evidence>
<sequence length="970" mass="110879">MVMASSDEEGEIVPDSVTEYYFVDHIGELVSFSTLPLQWNDGEITEELCTQIYVCGTSDDGLQQIYKKVIAWKFDISYVMPEVYVLSKEKLWVKLYRPRKSYEETIKTILITIHFLHFVKKNPSGSQDAPWNQILKTFSTFEILPSENDLLGHMPLINEAALRDKDLAKSEYMATFISKMHDKREAAKEDTQALKNLKFVIDDCDDDIDVEDDDGDEDRKQLFDSVCAYCDDGGEILCCEGRCIRSFHPTKESGAHSFCESLGYSHEQAEAIQIFLCKNCQYQQHQCFACGSLGSSNKSSGAEVFPCVSATCGHFYHPKCVSKLLHPSDVTKAEELCSKIAEGDSFTCPVHKCFECKQVEDKKVYELQFAICRRCPKAYHRKCLPRTIMFESDKERKIYQRAWENLLHNRVLIYCMDHNIIPKIGTPKRNHLVFPDVDTKKPQHTSGSLPAQVQVVSGRRSKVLGSLEEKPVAKMNYQLKGIHSNFKVGKFVENVEKGVRKQVLVGKIGSSPNSSKDNWMPVRDKYRQSIADKGKSHVKDDQLKFKNVSSGNIDSRQTATTATNKAQRIEPSGNAEAEKRVLALIKRSTASFNQEEFLKQKKNKSMDVYSKSMDDKSMTMGKVERTVKAVRTALKKLEDGGTIEEAKAVCEPEILHQLVKWRRKLKVSLAPFLHSKRYTSFGRHFTKVDKLKEVVDRLRWYVEDGDTIVDFCCGSNDFSCLMKEALDKLGRKCSFKNYDIIQPKNAFSFEKRNWMSICQDELPAGSNLIMGLNPPFGVHASLANTFISKALTFSPKLMILIVPKETKRLDRGKLPYDLIWEDDKLLSGKSFYLPGSVDVLAQQMEQWNAETPPLYLWSRPDWTVKHKAIAREHGHISMELDVGRIREINVEPSVSNYLMEDKHDCYHDFSSVMKGYSDITSMLDDLPDEFDGTQPNQLRDTRAEMQFDRQLKNRCPDAEDHSVDMDWEIV</sequence>
<evidence type="ECO:0000256" key="6">
    <source>
        <dbReference type="SAM" id="MobiDB-lite"/>
    </source>
</evidence>
<evidence type="ECO:0000313" key="9">
    <source>
        <dbReference type="RefSeq" id="XP_027061215.2"/>
    </source>
</evidence>
<gene>
    <name evidence="9" type="primary">LOC113687888</name>
</gene>
<dbReference type="Pfam" id="PF12047">
    <property type="entry name" value="DNMT1-RFD"/>
    <property type="match status" value="1"/>
</dbReference>
<dbReference type="CDD" id="cd15566">
    <property type="entry name" value="PHD3_NSD"/>
    <property type="match status" value="1"/>
</dbReference>
<dbReference type="OrthoDB" id="21264at2759"/>
<protein>
    <submittedName>
        <fullName evidence="9">Protein ENHANCED DOWNY MILDEW 2-like isoform X1</fullName>
    </submittedName>
</protein>
<evidence type="ECO:0000256" key="3">
    <source>
        <dbReference type="ARBA" id="ARBA00022771"/>
    </source>
</evidence>
<comment type="subcellular location">
    <subcellularLocation>
        <location evidence="1">Nucleus</location>
    </subcellularLocation>
</comment>
<dbReference type="InterPro" id="IPR001965">
    <property type="entry name" value="Znf_PHD"/>
</dbReference>
<dbReference type="CDD" id="cd15565">
    <property type="entry name" value="PHD2_NSD"/>
    <property type="match status" value="1"/>
</dbReference>
<evidence type="ECO:0000256" key="2">
    <source>
        <dbReference type="ARBA" id="ARBA00022723"/>
    </source>
</evidence>
<reference evidence="9" key="2">
    <citation type="submission" date="2025-08" db="UniProtKB">
        <authorList>
            <consortium name="RefSeq"/>
        </authorList>
    </citation>
    <scope>IDENTIFICATION</scope>
    <source>
        <tissue evidence="9">Leaves</tissue>
    </source>
</reference>
<keyword evidence="2" id="KW-0479">Metal-binding</keyword>
<name>A0A6P6S4Y4_COFAR</name>
<dbReference type="RefSeq" id="XP_027061215.2">
    <property type="nucleotide sequence ID" value="XM_027205414.2"/>
</dbReference>